<dbReference type="OrthoDB" id="8904098at2759"/>
<keyword evidence="3" id="KW-0813">Transport</keyword>
<evidence type="ECO:0000256" key="2">
    <source>
        <dbReference type="ARBA" id="ARBA00005982"/>
    </source>
</evidence>
<dbReference type="AlphaFoldDB" id="A0A1D8NFA9"/>
<feature type="compositionally biased region" description="Polar residues" evidence="8">
    <location>
        <begin position="51"/>
        <end position="67"/>
    </location>
</feature>
<dbReference type="EMBL" id="KZ858976">
    <property type="protein sequence ID" value="RDW26611.1"/>
    <property type="molecule type" value="Genomic_DNA"/>
</dbReference>
<reference evidence="11 13" key="2">
    <citation type="submission" date="2018-07" db="EMBL/GenBank/DDBJ databases">
        <title>Draft Genome Assemblies for Five Robust Yarrowia lipolytica Strains Exhibiting High Lipid Production and Pentose Sugar Utilization and Sugar Alcohol Secretion from Undetoxified Lignocellulosic Biomass Hydrolysates.</title>
        <authorList>
            <consortium name="DOE Joint Genome Institute"/>
            <person name="Walker C."/>
            <person name="Ryu S."/>
            <person name="Na H."/>
            <person name="Zane M."/>
            <person name="LaButti K."/>
            <person name="Lipzen A."/>
            <person name="Haridas S."/>
            <person name="Barry K."/>
            <person name="Grigoriev I.V."/>
            <person name="Quarterman J."/>
            <person name="Slininger P."/>
            <person name="Dien B."/>
            <person name="Trinh C.T."/>
        </authorList>
    </citation>
    <scope>NUCLEOTIDE SEQUENCE [LARGE SCALE GENOMIC DNA]</scope>
    <source>
        <strain evidence="11 13">YB392</strain>
    </source>
</reference>
<evidence type="ECO:0000313" key="12">
    <source>
        <dbReference type="Proteomes" id="UP000182444"/>
    </source>
</evidence>
<feature type="transmembrane region" description="Helical" evidence="9">
    <location>
        <begin position="320"/>
        <end position="346"/>
    </location>
</feature>
<feature type="transmembrane region" description="Helical" evidence="9">
    <location>
        <begin position="272"/>
        <end position="299"/>
    </location>
</feature>
<evidence type="ECO:0000256" key="4">
    <source>
        <dbReference type="ARBA" id="ARBA00022692"/>
    </source>
</evidence>
<feature type="compositionally biased region" description="Low complexity" evidence="8">
    <location>
        <begin position="114"/>
        <end position="126"/>
    </location>
</feature>
<dbReference type="EMBL" id="CP017556">
    <property type="protein sequence ID" value="AOW04325.1"/>
    <property type="molecule type" value="Genomic_DNA"/>
</dbReference>
<evidence type="ECO:0000256" key="7">
    <source>
        <dbReference type="ARBA" id="ARBA00023136"/>
    </source>
</evidence>
<dbReference type="PANTHER" id="PTHR11654">
    <property type="entry name" value="OLIGOPEPTIDE TRANSPORTER-RELATED"/>
    <property type="match status" value="1"/>
</dbReference>
<dbReference type="OMA" id="THIQICE"/>
<keyword evidence="6 9" id="KW-1133">Transmembrane helix</keyword>
<evidence type="ECO:0000313" key="10">
    <source>
        <dbReference type="EMBL" id="AOW04325.1"/>
    </source>
</evidence>
<feature type="transmembrane region" description="Helical" evidence="9">
    <location>
        <begin position="215"/>
        <end position="234"/>
    </location>
</feature>
<dbReference type="FunFam" id="1.20.1250.20:FF:000085">
    <property type="entry name" value="MFS peptide transporter Ptr2"/>
    <property type="match status" value="1"/>
</dbReference>
<gene>
    <name evidence="11" type="ORF">B0I71DRAFT_130524</name>
    <name evidence="10" type="ORF">YALI1_D24892g</name>
</gene>
<evidence type="ECO:0000256" key="9">
    <source>
        <dbReference type="SAM" id="Phobius"/>
    </source>
</evidence>
<evidence type="ECO:0000256" key="3">
    <source>
        <dbReference type="ARBA" id="ARBA00022448"/>
    </source>
</evidence>
<dbReference type="Proteomes" id="UP000256601">
    <property type="component" value="Unassembled WGS sequence"/>
</dbReference>
<keyword evidence="5" id="KW-0653">Protein transport</keyword>
<keyword evidence="7 9" id="KW-0472">Membrane</keyword>
<dbReference type="GO" id="GO:0071916">
    <property type="term" value="F:dipeptide transmembrane transporter activity"/>
    <property type="evidence" value="ECO:0007669"/>
    <property type="project" value="UniProtKB-ARBA"/>
</dbReference>
<feature type="transmembrane region" description="Helical" evidence="9">
    <location>
        <begin position="633"/>
        <end position="653"/>
    </location>
</feature>
<dbReference type="GeneID" id="2911172"/>
<evidence type="ECO:0000256" key="6">
    <source>
        <dbReference type="ARBA" id="ARBA00022989"/>
    </source>
</evidence>
<comment type="similarity">
    <text evidence="2">Belongs to the major facilitator superfamily. Proton-dependent oligopeptide transporter (POT/PTR) (TC 2.A.17) family.</text>
</comment>
<protein>
    <submittedName>
        <fullName evidence="11">POT family-domain-containing protein</fullName>
    </submittedName>
</protein>
<evidence type="ECO:0000256" key="8">
    <source>
        <dbReference type="SAM" id="MobiDB-lite"/>
    </source>
</evidence>
<dbReference type="Proteomes" id="UP000182444">
    <property type="component" value="Chromosome 1D"/>
</dbReference>
<feature type="transmembrane region" description="Helical" evidence="9">
    <location>
        <begin position="665"/>
        <end position="683"/>
    </location>
</feature>
<evidence type="ECO:0000313" key="11">
    <source>
        <dbReference type="EMBL" id="RDW26611.1"/>
    </source>
</evidence>
<feature type="region of interest" description="Disordered" evidence="8">
    <location>
        <begin position="33"/>
        <end position="67"/>
    </location>
</feature>
<dbReference type="InterPro" id="IPR000109">
    <property type="entry name" value="POT_fam"/>
</dbReference>
<keyword evidence="5" id="KW-0571">Peptide transport</keyword>
<dbReference type="eggNOG" id="KOG1237">
    <property type="taxonomic scope" value="Eukaryota"/>
</dbReference>
<dbReference type="PROSITE" id="PS01022">
    <property type="entry name" value="PTR2_1"/>
    <property type="match status" value="1"/>
</dbReference>
<organism evidence="10 12">
    <name type="scientific">Yarrowia lipolytica</name>
    <name type="common">Candida lipolytica</name>
    <dbReference type="NCBI Taxonomy" id="4952"/>
    <lineage>
        <taxon>Eukaryota</taxon>
        <taxon>Fungi</taxon>
        <taxon>Dikarya</taxon>
        <taxon>Ascomycota</taxon>
        <taxon>Saccharomycotina</taxon>
        <taxon>Dipodascomycetes</taxon>
        <taxon>Dipodascales</taxon>
        <taxon>Dipodascales incertae sedis</taxon>
        <taxon>Yarrowia</taxon>
    </lineage>
</organism>
<comment type="subcellular location">
    <subcellularLocation>
        <location evidence="1">Membrane</location>
        <topology evidence="1">Multi-pass membrane protein</topology>
    </subcellularLocation>
</comment>
<feature type="region of interest" description="Disordered" evidence="8">
    <location>
        <begin position="412"/>
        <end position="439"/>
    </location>
</feature>
<dbReference type="Pfam" id="PF00854">
    <property type="entry name" value="PTR2"/>
    <property type="match status" value="1"/>
</dbReference>
<dbReference type="VEuPathDB" id="FungiDB:YALI0_D19580g"/>
<proteinExistence type="inferred from homology"/>
<feature type="transmembrane region" description="Helical" evidence="9">
    <location>
        <begin position="358"/>
        <end position="378"/>
    </location>
</feature>
<feature type="transmembrane region" description="Helical" evidence="9">
    <location>
        <begin position="246"/>
        <end position="266"/>
    </location>
</feature>
<evidence type="ECO:0000313" key="13">
    <source>
        <dbReference type="Proteomes" id="UP000256601"/>
    </source>
</evidence>
<dbReference type="KEGG" id="yli:2911172"/>
<sequence length="685" mass="75912">METPSLAQSDSSGVSLLQLAGDIEETPRVMTIGSARDTNPTDTCADDAHRPSTNTSTSHPQDTRYNSNLRLETANTDSYVSVCDLDNYGTASLRHSPSRDTTLDPTYTTRHDITTVTTPHTSHTETSPLLKKPTSMTTDVADSEEGEIISLPDLPEDVPHISDKIPYSAYLVAVVELCERFTYYGLSGPFQNYIQNPREGRLPGALGLGQQKAVALLYAFQFWCYLTPIFGAIIADSYWGKYKTILRFAIVNVIGVFVLVISSLPVNIDNGWALPGLLLAMVIIGLGTGGIKANVSPLIGEQYRNEKYRLVYTKNESQAIISPVVTIQSIFMIFYYCINIGCLAPMITSYVEMKVDFWAAYLIPGVFFFFGMAALVMGRNMYYCAPVKGSVVPDAVAVSWMLFKERGNKCDTETSALPRDTDAESSSRTSQESLLSQDLETSPEFISSVDTTISPRAMYVSKASGNKYSASFVQDIIVTLKACRVFLFYPVYWLVYGQMTSNFIAQAGQMNTYSIPNDIMSNIDPITLLLFIPIVEKKLYPWLRSRGYSFGPLARIFTGFLCAALAMVWACGVQVFIYRGQADTKIDEVGVENLVSVFWQVPAYIFIAFSEILASVTGLEYAFLNAPKTMKSLVMSVFLVTNAGGYAMGIVISPWFKDPYMVTCYFWIAALTFATGALFRYCFRD</sequence>
<reference evidence="10 12" key="1">
    <citation type="journal article" date="2016" name="PLoS ONE">
        <title>Sequence Assembly of Yarrowia lipolytica Strain W29/CLIB89 Shows Transposable Element Diversity.</title>
        <authorList>
            <person name="Magnan C."/>
            <person name="Yu J."/>
            <person name="Chang I."/>
            <person name="Jahn E."/>
            <person name="Kanomata Y."/>
            <person name="Wu J."/>
            <person name="Zeller M."/>
            <person name="Oakes M."/>
            <person name="Baldi P."/>
            <person name="Sandmeyer S."/>
        </authorList>
    </citation>
    <scope>NUCLEOTIDE SEQUENCE [LARGE SCALE GENOMIC DNA]</scope>
    <source>
        <strain evidence="10">CLIB89</strain>
        <strain evidence="12">CLIB89(W29)</strain>
    </source>
</reference>
<dbReference type="InterPro" id="IPR018456">
    <property type="entry name" value="PTR2_symporter_CS"/>
</dbReference>
<dbReference type="RefSeq" id="XP_503038.1">
    <property type="nucleotide sequence ID" value="XM_503038.1"/>
</dbReference>
<keyword evidence="4 9" id="KW-0812">Transmembrane</keyword>
<feature type="transmembrane region" description="Helical" evidence="9">
    <location>
        <begin position="556"/>
        <end position="577"/>
    </location>
</feature>
<feature type="region of interest" description="Disordered" evidence="8">
    <location>
        <begin position="92"/>
        <end position="138"/>
    </location>
</feature>
<dbReference type="VEuPathDB" id="FungiDB:YALI1_D24892g"/>
<name>A0A1D8NFA9_YARLL</name>
<accession>A0A1D8NFA9</accession>
<feature type="transmembrane region" description="Helical" evidence="9">
    <location>
        <begin position="597"/>
        <end position="621"/>
    </location>
</feature>
<evidence type="ECO:0000256" key="5">
    <source>
        <dbReference type="ARBA" id="ARBA00022856"/>
    </source>
</evidence>
<feature type="compositionally biased region" description="Low complexity" evidence="8">
    <location>
        <begin position="424"/>
        <end position="437"/>
    </location>
</feature>
<dbReference type="SUPFAM" id="SSF103473">
    <property type="entry name" value="MFS general substrate transporter"/>
    <property type="match status" value="1"/>
</dbReference>
<dbReference type="InterPro" id="IPR036259">
    <property type="entry name" value="MFS_trans_sf"/>
</dbReference>
<dbReference type="GO" id="GO:0005886">
    <property type="term" value="C:plasma membrane"/>
    <property type="evidence" value="ECO:0007669"/>
    <property type="project" value="UniProtKB-ARBA"/>
</dbReference>
<dbReference type="Gene3D" id="1.20.1250.20">
    <property type="entry name" value="MFS general substrate transporter like domains"/>
    <property type="match status" value="1"/>
</dbReference>
<evidence type="ECO:0000256" key="1">
    <source>
        <dbReference type="ARBA" id="ARBA00004141"/>
    </source>
</evidence>